<dbReference type="GO" id="GO:0005829">
    <property type="term" value="C:cytosol"/>
    <property type="evidence" value="ECO:0007669"/>
    <property type="project" value="TreeGrafter"/>
</dbReference>
<dbReference type="STRING" id="930990.A0A067LXS9"/>
<feature type="chain" id="PRO_5005103802" description="Lysophospholipase" evidence="9">
    <location>
        <begin position="20"/>
        <end position="585"/>
    </location>
</feature>
<dbReference type="Pfam" id="PF01735">
    <property type="entry name" value="PLA2_B"/>
    <property type="match status" value="2"/>
</dbReference>
<protein>
    <recommendedName>
        <fullName evidence="2 9">Lysophospholipase</fullName>
        <ecNumber evidence="2 9">3.1.1.5</ecNumber>
    </recommendedName>
</protein>
<dbReference type="Gene3D" id="3.40.1090.10">
    <property type="entry name" value="Cytosolic phospholipase A2 catalytic domain"/>
    <property type="match status" value="2"/>
</dbReference>
<dbReference type="HOGENOM" id="CLU_014602_1_0_1"/>
<dbReference type="PANTHER" id="PTHR10728">
    <property type="entry name" value="CYTOSOLIC PHOSPHOLIPASE A2"/>
    <property type="match status" value="1"/>
</dbReference>
<dbReference type="SMART" id="SM00022">
    <property type="entry name" value="PLAc"/>
    <property type="match status" value="1"/>
</dbReference>
<evidence type="ECO:0000256" key="6">
    <source>
        <dbReference type="ARBA" id="ARBA00023098"/>
    </source>
</evidence>
<evidence type="ECO:0000256" key="4">
    <source>
        <dbReference type="ARBA" id="ARBA00022801"/>
    </source>
</evidence>
<evidence type="ECO:0000256" key="1">
    <source>
        <dbReference type="ARBA" id="ARBA00008780"/>
    </source>
</evidence>
<comment type="similarity">
    <text evidence="1 9">Belongs to the lysophospholipase family.</text>
</comment>
<dbReference type="InterPro" id="IPR002642">
    <property type="entry name" value="LysoPLipase_cat_dom"/>
</dbReference>
<keyword evidence="5 8" id="KW-0442">Lipid degradation</keyword>
<dbReference type="PROSITE" id="PS51210">
    <property type="entry name" value="PLA2C"/>
    <property type="match status" value="1"/>
</dbReference>
<sequence>MLKIVKVKVSSFLSAAVLASVHSPATYAPAHVPCPSDSLLRVFTPANQTLHPREAQYVDARLQDLPATWNKWIDVDALGYDLQSLGGDQGVNFPKVGIALSGGGYRAALMGAGVLSALDSRDDKAAAAGTGGLLQVASYISGLSGGAWLLSSWAFSSMPMMRELVLGSEDGSNAGWITQADIFTPADADFPAPGTNASAASMLESSYYDAMLAGVQDKATAGFNVSLTDVWSRALSYHFLRGTNKENYFDNSTHGTGTRFSGGKPVDASSCVTGFDQAGFVFGTSSNLFAGLVNVTSGQVQGLSNSPGAATALKTVLGFLSSVSKGFLDVANYPNPFRGIKPGQFQDSDAGEIQLIDGGLNVENIPLSSLMIKARAVDVIVAVDASSDDANLWPNGIALYATSNRSVLVSSEVDQRFPPLPLAQADFVRMGLNQRPTFLGCNPKQLPPEFPLVVYIPNTPPVDGTDPITNTNTLKTQYSTNHTSRFLDAARSSAISGFVPNELGADPNFGKCLQCAAVDRARLKASPPVPRSEFCGKCFEQYCYEEGAQPGAVVGRKLEYFDPDTAGGEPMAMARRSRMSMTTKT</sequence>
<dbReference type="InParanoid" id="A0A067LXS9"/>
<reference evidence="12" key="1">
    <citation type="journal article" date="2014" name="Proc. Natl. Acad. Sci. U.S.A.">
        <title>Extensive sampling of basidiomycete genomes demonstrates inadequacy of the white-rot/brown-rot paradigm for wood decay fungi.</title>
        <authorList>
            <person name="Riley R."/>
            <person name="Salamov A.A."/>
            <person name="Brown D.W."/>
            <person name="Nagy L.G."/>
            <person name="Floudas D."/>
            <person name="Held B.W."/>
            <person name="Levasseur A."/>
            <person name="Lombard V."/>
            <person name="Morin E."/>
            <person name="Otillar R."/>
            <person name="Lindquist E.A."/>
            <person name="Sun H."/>
            <person name="LaButti K.M."/>
            <person name="Schmutz J."/>
            <person name="Jabbour D."/>
            <person name="Luo H."/>
            <person name="Baker S.E."/>
            <person name="Pisabarro A.G."/>
            <person name="Walton J.D."/>
            <person name="Blanchette R.A."/>
            <person name="Henrissat B."/>
            <person name="Martin F."/>
            <person name="Cullen D."/>
            <person name="Hibbett D.S."/>
            <person name="Grigoriev I.V."/>
        </authorList>
    </citation>
    <scope>NUCLEOTIDE SEQUENCE [LARGE SCALE GENOMIC DNA]</scope>
    <source>
        <strain evidence="12">FD-172 SS1</strain>
    </source>
</reference>
<comment type="catalytic activity">
    <reaction evidence="9">
        <text>a 1-acyl-sn-glycero-3-phosphocholine + H2O = sn-glycerol 3-phosphocholine + a fatty acid + H(+)</text>
        <dbReference type="Rhea" id="RHEA:15177"/>
        <dbReference type="ChEBI" id="CHEBI:15377"/>
        <dbReference type="ChEBI" id="CHEBI:15378"/>
        <dbReference type="ChEBI" id="CHEBI:16870"/>
        <dbReference type="ChEBI" id="CHEBI:28868"/>
        <dbReference type="ChEBI" id="CHEBI:58168"/>
        <dbReference type="EC" id="3.1.1.5"/>
    </reaction>
</comment>
<evidence type="ECO:0000256" key="7">
    <source>
        <dbReference type="ARBA" id="ARBA00023180"/>
    </source>
</evidence>
<evidence type="ECO:0000259" key="10">
    <source>
        <dbReference type="PROSITE" id="PS51210"/>
    </source>
</evidence>
<accession>A0A067LXS9</accession>
<dbReference type="GO" id="GO:0004622">
    <property type="term" value="F:phosphatidylcholine lysophospholipase activity"/>
    <property type="evidence" value="ECO:0007669"/>
    <property type="project" value="UniProtKB-EC"/>
</dbReference>
<evidence type="ECO:0000256" key="2">
    <source>
        <dbReference type="ARBA" id="ARBA00013274"/>
    </source>
</evidence>
<evidence type="ECO:0000256" key="5">
    <source>
        <dbReference type="ARBA" id="ARBA00022963"/>
    </source>
</evidence>
<keyword evidence="3 9" id="KW-0732">Signal</keyword>
<name>A0A067LXS9_BOTB1</name>
<keyword evidence="12" id="KW-1185">Reference proteome</keyword>
<keyword evidence="4 8" id="KW-0378">Hydrolase</keyword>
<evidence type="ECO:0000313" key="11">
    <source>
        <dbReference type="EMBL" id="KDQ08024.1"/>
    </source>
</evidence>
<dbReference type="Proteomes" id="UP000027195">
    <property type="component" value="Unassembled WGS sequence"/>
</dbReference>
<dbReference type="AlphaFoldDB" id="A0A067LXS9"/>
<dbReference type="FunCoup" id="A0A067LXS9">
    <property type="interactions" value="216"/>
</dbReference>
<keyword evidence="6 8" id="KW-0443">Lipid metabolism</keyword>
<dbReference type="OrthoDB" id="4084751at2759"/>
<evidence type="ECO:0000256" key="8">
    <source>
        <dbReference type="PROSITE-ProRule" id="PRU00555"/>
    </source>
</evidence>
<dbReference type="EMBL" id="KL198096">
    <property type="protein sequence ID" value="KDQ08024.1"/>
    <property type="molecule type" value="Genomic_DNA"/>
</dbReference>
<proteinExistence type="inferred from homology"/>
<feature type="signal peptide" evidence="9">
    <location>
        <begin position="1"/>
        <end position="19"/>
    </location>
</feature>
<dbReference type="SUPFAM" id="SSF52151">
    <property type="entry name" value="FabD/lysophospholipase-like"/>
    <property type="match status" value="1"/>
</dbReference>
<gene>
    <name evidence="11" type="ORF">BOTBODRAFT_180172</name>
</gene>
<dbReference type="EC" id="3.1.1.5" evidence="2 9"/>
<evidence type="ECO:0000313" key="12">
    <source>
        <dbReference type="Proteomes" id="UP000027195"/>
    </source>
</evidence>
<dbReference type="GO" id="GO:0046475">
    <property type="term" value="P:glycerophospholipid catabolic process"/>
    <property type="evidence" value="ECO:0007669"/>
    <property type="project" value="TreeGrafter"/>
</dbReference>
<dbReference type="PANTHER" id="PTHR10728:SF33">
    <property type="entry name" value="LYSOPHOSPHOLIPASE 1-RELATED"/>
    <property type="match status" value="1"/>
</dbReference>
<evidence type="ECO:0000256" key="3">
    <source>
        <dbReference type="ARBA" id="ARBA00022729"/>
    </source>
</evidence>
<dbReference type="GO" id="GO:0004623">
    <property type="term" value="F:phospholipase A2 activity"/>
    <property type="evidence" value="ECO:0007669"/>
    <property type="project" value="TreeGrafter"/>
</dbReference>
<evidence type="ECO:0000256" key="9">
    <source>
        <dbReference type="RuleBase" id="RU362103"/>
    </source>
</evidence>
<dbReference type="InterPro" id="IPR016035">
    <property type="entry name" value="Acyl_Trfase/lysoPLipase"/>
</dbReference>
<organism evidence="11 12">
    <name type="scientific">Botryobasidium botryosum (strain FD-172 SS1)</name>
    <dbReference type="NCBI Taxonomy" id="930990"/>
    <lineage>
        <taxon>Eukaryota</taxon>
        <taxon>Fungi</taxon>
        <taxon>Dikarya</taxon>
        <taxon>Basidiomycota</taxon>
        <taxon>Agaricomycotina</taxon>
        <taxon>Agaricomycetes</taxon>
        <taxon>Cantharellales</taxon>
        <taxon>Botryobasidiaceae</taxon>
        <taxon>Botryobasidium</taxon>
    </lineage>
</organism>
<keyword evidence="7" id="KW-0325">Glycoprotein</keyword>
<feature type="domain" description="PLA2c" evidence="10">
    <location>
        <begin position="33"/>
        <end position="549"/>
    </location>
</feature>